<dbReference type="InterPro" id="IPR013022">
    <property type="entry name" value="Xyl_isomerase-like_TIM-brl"/>
</dbReference>
<keyword evidence="3" id="KW-1185">Reference proteome</keyword>
<dbReference type="PANTHER" id="PTHR12110:SF41">
    <property type="entry name" value="INOSOSE DEHYDRATASE"/>
    <property type="match status" value="1"/>
</dbReference>
<evidence type="ECO:0000259" key="1">
    <source>
        <dbReference type="Pfam" id="PF01261"/>
    </source>
</evidence>
<dbReference type="InterPro" id="IPR050312">
    <property type="entry name" value="IolE/XylAMocC-like"/>
</dbReference>
<dbReference type="PANTHER" id="PTHR12110">
    <property type="entry name" value="HYDROXYPYRUVATE ISOMERASE"/>
    <property type="match status" value="1"/>
</dbReference>
<dbReference type="Proteomes" id="UP000014387">
    <property type="component" value="Unassembled WGS sequence"/>
</dbReference>
<dbReference type="Gene3D" id="3.20.20.150">
    <property type="entry name" value="Divalent-metal-dependent TIM barrel enzymes"/>
    <property type="match status" value="1"/>
</dbReference>
<gene>
    <name evidence="2" type="ORF">HMPREF9238_00691</name>
</gene>
<accession>A0A9W5VWG8</accession>
<reference evidence="2 3" key="1">
    <citation type="submission" date="2013-05" db="EMBL/GenBank/DDBJ databases">
        <title>The Genome Sequence of Actinomyces europaeus ACS-120-V-COL10B.</title>
        <authorList>
            <consortium name="The Broad Institute Genomics Platform"/>
            <person name="Earl A."/>
            <person name="Ward D."/>
            <person name="Feldgarden M."/>
            <person name="Gevers D."/>
            <person name="Saerens B."/>
            <person name="Vaneechoutte M."/>
            <person name="Walker B."/>
            <person name="Young S."/>
            <person name="Zeng Q."/>
            <person name="Gargeya S."/>
            <person name="Fitzgerald M."/>
            <person name="Haas B."/>
            <person name="Abouelleil A."/>
            <person name="Allen A.W."/>
            <person name="Alvarado L."/>
            <person name="Arachchi H.M."/>
            <person name="Berlin A.M."/>
            <person name="Chapman S.B."/>
            <person name="Gainer-Dewar J."/>
            <person name="Goldberg J."/>
            <person name="Griggs A."/>
            <person name="Gujja S."/>
            <person name="Hansen M."/>
            <person name="Howarth C."/>
            <person name="Imamovic A."/>
            <person name="Ireland A."/>
            <person name="Larimer J."/>
            <person name="McCowan C."/>
            <person name="Murphy C."/>
            <person name="Pearson M."/>
            <person name="Poon T.W."/>
            <person name="Priest M."/>
            <person name="Roberts A."/>
            <person name="Saif S."/>
            <person name="Shea T."/>
            <person name="Sisk P."/>
            <person name="Sykes S."/>
            <person name="Wortman J."/>
            <person name="Nusbaum C."/>
            <person name="Birren B."/>
        </authorList>
    </citation>
    <scope>NUCLEOTIDE SEQUENCE [LARGE SCALE GENOMIC DNA]</scope>
    <source>
        <strain evidence="2 3">ACS-120-V-Col10b</strain>
    </source>
</reference>
<evidence type="ECO:0000313" key="2">
    <source>
        <dbReference type="EMBL" id="EPD30936.1"/>
    </source>
</evidence>
<evidence type="ECO:0000313" key="3">
    <source>
        <dbReference type="Proteomes" id="UP000014387"/>
    </source>
</evidence>
<dbReference type="RefSeq" id="WP_016444048.1">
    <property type="nucleotide sequence ID" value="NZ_KE150266.1"/>
</dbReference>
<dbReference type="EMBL" id="AGWN01000001">
    <property type="protein sequence ID" value="EPD30936.1"/>
    <property type="molecule type" value="Genomic_DNA"/>
</dbReference>
<proteinExistence type="predicted"/>
<feature type="domain" description="Xylose isomerase-like TIM barrel" evidence="1">
    <location>
        <begin position="39"/>
        <end position="257"/>
    </location>
</feature>
<dbReference type="InterPro" id="IPR036237">
    <property type="entry name" value="Xyl_isomerase-like_sf"/>
</dbReference>
<dbReference type="Pfam" id="PF01261">
    <property type="entry name" value="AP_endonuc_2"/>
    <property type="match status" value="1"/>
</dbReference>
<organism evidence="2 3">
    <name type="scientific">Gleimia europaea ACS-120-V-Col10b</name>
    <dbReference type="NCBI Taxonomy" id="883069"/>
    <lineage>
        <taxon>Bacteria</taxon>
        <taxon>Bacillati</taxon>
        <taxon>Actinomycetota</taxon>
        <taxon>Actinomycetes</taxon>
        <taxon>Actinomycetales</taxon>
        <taxon>Actinomycetaceae</taxon>
        <taxon>Gleimia</taxon>
    </lineage>
</organism>
<dbReference type="AlphaFoldDB" id="A0A9W5VWG8"/>
<dbReference type="SUPFAM" id="SSF51658">
    <property type="entry name" value="Xylose isomerase-like"/>
    <property type="match status" value="1"/>
</dbReference>
<protein>
    <recommendedName>
        <fullName evidence="1">Xylose isomerase-like TIM barrel domain-containing protein</fullName>
    </recommendedName>
</protein>
<sequence length="280" mass="30525">MKLGYESNTWGPIVGDATGITSIKDLFYRSEGDTLKSIREIGECGYQGIEIFDGNVMDFVDDMSTFKQALKDANLELSGVYTGGNFIYPDVLPEELYRVQQAIDVAVAAGATFLVVGGGAKRATGTTDEDYTLLGKALDKIHDMAAEKGLVAVYHPHLSTICETAEQIDTLLERTKIAFCPDTGHIAAAGSDAAAVVKKWAHRMPIVHLKDFQPEPWDFKPLGDGVMDMRAIVKELADAKFDGWVVIELDAHEDPKGAAALNKTRIDALFEEFGLSYEGK</sequence>
<dbReference type="OrthoDB" id="104997at2"/>
<comment type="caution">
    <text evidence="2">The sequence shown here is derived from an EMBL/GenBank/DDBJ whole genome shotgun (WGS) entry which is preliminary data.</text>
</comment>
<name>A0A9W5VWG8_9ACTO</name>